<dbReference type="RefSeq" id="WP_155171325.1">
    <property type="nucleotide sequence ID" value="NZ_BAAAFL010000043.1"/>
</dbReference>
<name>A0ABW9RPN1_9BACT</name>
<feature type="signal peptide" evidence="1">
    <location>
        <begin position="1"/>
        <end position="19"/>
    </location>
</feature>
<organism evidence="2 3">
    <name type="scientific">Fulvivirga kasyanovii</name>
    <dbReference type="NCBI Taxonomy" id="396812"/>
    <lineage>
        <taxon>Bacteria</taxon>
        <taxon>Pseudomonadati</taxon>
        <taxon>Bacteroidota</taxon>
        <taxon>Cytophagia</taxon>
        <taxon>Cytophagales</taxon>
        <taxon>Fulvivirgaceae</taxon>
        <taxon>Fulvivirga</taxon>
    </lineage>
</organism>
<keyword evidence="3" id="KW-1185">Reference proteome</keyword>
<keyword evidence="1" id="KW-0732">Signal</keyword>
<sequence length="209" mass="24284">MRKILLSIALMCLLIQVKAQSGKALLYGSSDFVWCGLDYSNVKCIGRDGFSEPYEVKHKYFDAWNELVLAEADKYNLQEAYYKSGQITDLSVVDRRNDIPEVDELVINDSYQFEEGKVEEIIKDYDLEKANKGLGLVYVVESLNKYRQSAVIYVVFFDIASKEILWKRSYTTDARGFGFRNYWARTIYNTINESGDDFKADQKRYKRGK</sequence>
<accession>A0ABW9RPN1</accession>
<feature type="chain" id="PRO_5047425172" description="DUF4136 domain-containing protein" evidence="1">
    <location>
        <begin position="20"/>
        <end position="209"/>
    </location>
</feature>
<evidence type="ECO:0000256" key="1">
    <source>
        <dbReference type="SAM" id="SignalP"/>
    </source>
</evidence>
<dbReference type="EMBL" id="SMLW01000501">
    <property type="protein sequence ID" value="MTI25294.1"/>
    <property type="molecule type" value="Genomic_DNA"/>
</dbReference>
<reference evidence="2 3" key="1">
    <citation type="submission" date="2019-02" db="EMBL/GenBank/DDBJ databases">
        <authorList>
            <person name="Goldberg S.R."/>
            <person name="Haltli B.A."/>
            <person name="Correa H."/>
            <person name="Russell K.G."/>
        </authorList>
    </citation>
    <scope>NUCLEOTIDE SEQUENCE [LARGE SCALE GENOMIC DNA]</scope>
    <source>
        <strain evidence="2 3">JCM 16186</strain>
    </source>
</reference>
<proteinExistence type="predicted"/>
<evidence type="ECO:0000313" key="3">
    <source>
        <dbReference type="Proteomes" id="UP000798808"/>
    </source>
</evidence>
<evidence type="ECO:0008006" key="4">
    <source>
        <dbReference type="Google" id="ProtNLM"/>
    </source>
</evidence>
<evidence type="ECO:0000313" key="2">
    <source>
        <dbReference type="EMBL" id="MTI25294.1"/>
    </source>
</evidence>
<comment type="caution">
    <text evidence="2">The sequence shown here is derived from an EMBL/GenBank/DDBJ whole genome shotgun (WGS) entry which is preliminary data.</text>
</comment>
<dbReference type="Proteomes" id="UP000798808">
    <property type="component" value="Unassembled WGS sequence"/>
</dbReference>
<protein>
    <recommendedName>
        <fullName evidence="4">DUF4136 domain-containing protein</fullName>
    </recommendedName>
</protein>
<gene>
    <name evidence="2" type="ORF">E1163_10105</name>
</gene>